<evidence type="ECO:0000256" key="13">
    <source>
        <dbReference type="HAMAP-Rule" id="MF_00815"/>
    </source>
</evidence>
<evidence type="ECO:0000256" key="7">
    <source>
        <dbReference type="ARBA" id="ARBA00022519"/>
    </source>
</evidence>
<dbReference type="PRINTS" id="PR00126">
    <property type="entry name" value="ATPASEGAMMA"/>
</dbReference>
<keyword evidence="7" id="KW-0997">Cell inner membrane</keyword>
<keyword evidence="5 13" id="KW-0813">Transport</keyword>
<dbReference type="RefSeq" id="WP_008044741.1">
    <property type="nucleotide sequence ID" value="NZ_CH724151.1"/>
</dbReference>
<proteinExistence type="inferred from homology"/>
<comment type="subcellular location">
    <subcellularLocation>
        <location evidence="13">Cell membrane</location>
        <topology evidence="13">Peripheral membrane protein</topology>
    </subcellularLocation>
    <subcellularLocation>
        <location evidence="2">Membrane</location>
        <topology evidence="2">Peripheral membrane protein</topology>
    </subcellularLocation>
</comment>
<organism evidence="14 15">
    <name type="scientific">Reinekea blandensis MED297</name>
    <dbReference type="NCBI Taxonomy" id="314283"/>
    <lineage>
        <taxon>Bacteria</taxon>
        <taxon>Pseudomonadati</taxon>
        <taxon>Pseudomonadota</taxon>
        <taxon>Gammaproteobacteria</taxon>
        <taxon>Oceanospirillales</taxon>
        <taxon>Saccharospirillaceae</taxon>
        <taxon>Reinekea</taxon>
    </lineage>
</organism>
<evidence type="ECO:0000256" key="6">
    <source>
        <dbReference type="ARBA" id="ARBA00022475"/>
    </source>
</evidence>
<keyword evidence="10 13" id="KW-0472">Membrane</keyword>
<dbReference type="CDD" id="cd12151">
    <property type="entry name" value="F1-ATPase_gamma"/>
    <property type="match status" value="1"/>
</dbReference>
<evidence type="ECO:0000256" key="2">
    <source>
        <dbReference type="ARBA" id="ARBA00004170"/>
    </source>
</evidence>
<evidence type="ECO:0000256" key="4">
    <source>
        <dbReference type="ARBA" id="ARBA00011648"/>
    </source>
</evidence>
<dbReference type="GO" id="GO:0005886">
    <property type="term" value="C:plasma membrane"/>
    <property type="evidence" value="ECO:0007669"/>
    <property type="project" value="UniProtKB-SubCell"/>
</dbReference>
<dbReference type="FunFam" id="3.40.1380.10:FF:000006">
    <property type="entry name" value="ATP synthase gamma chain"/>
    <property type="match status" value="1"/>
</dbReference>
<accession>A4B9C1</accession>
<gene>
    <name evidence="13" type="primary">atpG</name>
    <name evidence="14" type="ORF">MED297_20082</name>
</gene>
<dbReference type="Gene3D" id="3.40.1380.10">
    <property type="match status" value="1"/>
</dbReference>
<dbReference type="NCBIfam" id="NF004144">
    <property type="entry name" value="PRK05621.1-1"/>
    <property type="match status" value="1"/>
</dbReference>
<dbReference type="NCBIfam" id="TIGR01146">
    <property type="entry name" value="ATPsyn_F1gamma"/>
    <property type="match status" value="1"/>
</dbReference>
<keyword evidence="11 13" id="KW-0139">CF(1)</keyword>
<reference evidence="14 15" key="1">
    <citation type="submission" date="2006-02" db="EMBL/GenBank/DDBJ databases">
        <authorList>
            <person name="Pinhassi J."/>
            <person name="Pedros-Alio C."/>
            <person name="Ferriera S."/>
            <person name="Johnson J."/>
            <person name="Kravitz S."/>
            <person name="Halpern A."/>
            <person name="Remington K."/>
            <person name="Beeson K."/>
            <person name="Tran B."/>
            <person name="Rogers Y.-H."/>
            <person name="Friedman R."/>
            <person name="Venter J.C."/>
        </authorList>
    </citation>
    <scope>NUCLEOTIDE SEQUENCE [LARGE SCALE GENOMIC DNA]</scope>
    <source>
        <strain evidence="14 15">MED297</strain>
    </source>
</reference>
<sequence>MAVGKEIRTQINSINNTRKITSAMELVAASKMRKAQDRMLVSQPYAQKVRAVIGHLANANVEFKHSYLQEREVKRVGYIVVSTDRGLCGGLNVNLFKAVSLHAAELEQQGIQTQVCAIGSKGTGFFKARGFDVVASITHVGEQPAVADLIGGVKVMIDDFESGKIDQLHVVYNQFVNTMVQKPKIDQILPLKPADDESNRSYAWDYLYEPDAESLLNGLLSRFLEAQVYQGVVENGACEQASRMMAMKNATENAGDMIDNLKLEYNKARQAAITQEISEIVGGAAAVQ</sequence>
<keyword evidence="9 13" id="KW-0406">Ion transport</keyword>
<dbReference type="SUPFAM" id="SSF52943">
    <property type="entry name" value="ATP synthase (F1-ATPase), gamma subunit"/>
    <property type="match status" value="1"/>
</dbReference>
<keyword evidence="8 13" id="KW-0375">Hydrogen ion transport</keyword>
<evidence type="ECO:0000256" key="3">
    <source>
        <dbReference type="ARBA" id="ARBA00007681"/>
    </source>
</evidence>
<dbReference type="HAMAP" id="MF_00815">
    <property type="entry name" value="ATP_synth_gamma_bact"/>
    <property type="match status" value="1"/>
</dbReference>
<dbReference type="GO" id="GO:0042777">
    <property type="term" value="P:proton motive force-driven plasma membrane ATP synthesis"/>
    <property type="evidence" value="ECO:0007669"/>
    <property type="project" value="UniProtKB-UniRule"/>
</dbReference>
<dbReference type="InterPro" id="IPR000131">
    <property type="entry name" value="ATP_synth_F1_gsu"/>
</dbReference>
<dbReference type="PROSITE" id="PS00153">
    <property type="entry name" value="ATPASE_GAMMA"/>
    <property type="match status" value="1"/>
</dbReference>
<evidence type="ECO:0000313" key="15">
    <source>
        <dbReference type="Proteomes" id="UP000005953"/>
    </source>
</evidence>
<keyword evidence="12 13" id="KW-0066">ATP synthesis</keyword>
<dbReference type="GO" id="GO:0005524">
    <property type="term" value="F:ATP binding"/>
    <property type="evidence" value="ECO:0007669"/>
    <property type="project" value="UniProtKB-UniRule"/>
</dbReference>
<evidence type="ECO:0000313" key="14">
    <source>
        <dbReference type="EMBL" id="EAR11222.1"/>
    </source>
</evidence>
<evidence type="ECO:0000256" key="9">
    <source>
        <dbReference type="ARBA" id="ARBA00023065"/>
    </source>
</evidence>
<dbReference type="HOGENOM" id="CLU_050669_0_1_6"/>
<protein>
    <recommendedName>
        <fullName evidence="13">ATP synthase gamma chain</fullName>
    </recommendedName>
    <alternativeName>
        <fullName evidence="13">ATP synthase F1 sector gamma subunit</fullName>
    </alternativeName>
    <alternativeName>
        <fullName evidence="13">F-ATPase gamma subunit</fullName>
    </alternativeName>
</protein>
<evidence type="ECO:0000256" key="5">
    <source>
        <dbReference type="ARBA" id="ARBA00022448"/>
    </source>
</evidence>
<keyword evidence="15" id="KW-1185">Reference proteome</keyword>
<comment type="subunit">
    <text evidence="4 13">F-type ATPases have 2 components, CF(1) - the catalytic core - and CF(0) - the membrane proton channel. CF(1) has five subunits: alpha(3), beta(3), gamma(1), delta(1), epsilon(1). CF(0) has three main subunits: a, b and c.</text>
</comment>
<dbReference type="OrthoDB" id="9812769at2"/>
<evidence type="ECO:0000256" key="8">
    <source>
        <dbReference type="ARBA" id="ARBA00022781"/>
    </source>
</evidence>
<dbReference type="EMBL" id="AAOE01000001">
    <property type="protein sequence ID" value="EAR11222.1"/>
    <property type="molecule type" value="Genomic_DNA"/>
</dbReference>
<dbReference type="Proteomes" id="UP000005953">
    <property type="component" value="Unassembled WGS sequence"/>
</dbReference>
<dbReference type="InterPro" id="IPR035968">
    <property type="entry name" value="ATP_synth_F1_ATPase_gsu"/>
</dbReference>
<evidence type="ECO:0000256" key="12">
    <source>
        <dbReference type="ARBA" id="ARBA00023310"/>
    </source>
</evidence>
<dbReference type="AlphaFoldDB" id="A4B9C1"/>
<evidence type="ECO:0000256" key="11">
    <source>
        <dbReference type="ARBA" id="ARBA00023196"/>
    </source>
</evidence>
<comment type="caution">
    <text evidence="14">The sequence shown here is derived from an EMBL/GenBank/DDBJ whole genome shotgun (WGS) entry which is preliminary data.</text>
</comment>
<name>A4B9C1_9GAMM</name>
<evidence type="ECO:0000256" key="1">
    <source>
        <dbReference type="ARBA" id="ARBA00003456"/>
    </source>
</evidence>
<dbReference type="Gene3D" id="1.10.287.80">
    <property type="entry name" value="ATP synthase, gamma subunit, helix hairpin domain"/>
    <property type="match status" value="1"/>
</dbReference>
<dbReference type="Pfam" id="PF00231">
    <property type="entry name" value="ATP-synt"/>
    <property type="match status" value="1"/>
</dbReference>
<dbReference type="PANTHER" id="PTHR11693">
    <property type="entry name" value="ATP SYNTHASE GAMMA CHAIN"/>
    <property type="match status" value="1"/>
</dbReference>
<dbReference type="GO" id="GO:0046933">
    <property type="term" value="F:proton-transporting ATP synthase activity, rotational mechanism"/>
    <property type="evidence" value="ECO:0007669"/>
    <property type="project" value="UniProtKB-UniRule"/>
</dbReference>
<evidence type="ECO:0000256" key="10">
    <source>
        <dbReference type="ARBA" id="ARBA00023136"/>
    </source>
</evidence>
<keyword evidence="6 13" id="KW-1003">Cell membrane</keyword>
<dbReference type="InterPro" id="IPR023632">
    <property type="entry name" value="ATP_synth_F1_gsu_CS"/>
</dbReference>
<comment type="function">
    <text evidence="1 13">Produces ATP from ADP in the presence of a proton gradient across the membrane. The gamma chain is believed to be important in regulating ATPase activity and the flow of protons through the CF(0) complex.</text>
</comment>
<dbReference type="FunFam" id="1.10.287.80:FF:000005">
    <property type="entry name" value="ATP synthase gamma chain"/>
    <property type="match status" value="1"/>
</dbReference>
<dbReference type="GO" id="GO:0045259">
    <property type="term" value="C:proton-transporting ATP synthase complex"/>
    <property type="evidence" value="ECO:0007669"/>
    <property type="project" value="UniProtKB-KW"/>
</dbReference>
<comment type="similarity">
    <text evidence="3 13">Belongs to the ATPase gamma chain family.</text>
</comment>
<dbReference type="STRING" id="314283.MED297_20082"/>
<dbReference type="PANTHER" id="PTHR11693:SF22">
    <property type="entry name" value="ATP SYNTHASE SUBUNIT GAMMA, MITOCHONDRIAL"/>
    <property type="match status" value="1"/>
</dbReference>